<feature type="domain" description="DUF4378" evidence="3">
    <location>
        <begin position="746"/>
        <end position="911"/>
    </location>
</feature>
<dbReference type="Pfam" id="PF12552">
    <property type="entry name" value="DUF3741"/>
    <property type="match status" value="1"/>
</dbReference>
<dbReference type="OrthoDB" id="1932693at2759"/>
<dbReference type="PANTHER" id="PTHR46634:SF3">
    <property type="entry name" value="M REDUCTASE II SUBUNIT GAMMA, PUTATIVE (DUF3741)-RELATED"/>
    <property type="match status" value="1"/>
</dbReference>
<reference evidence="5 6" key="1">
    <citation type="submission" date="2018-04" db="EMBL/GenBank/DDBJ databases">
        <title>WGS assembly of Panicum hallii var. hallii HAL2.</title>
        <authorList>
            <person name="Lovell J."/>
            <person name="Jenkins J."/>
            <person name="Lowry D."/>
            <person name="Mamidi S."/>
            <person name="Sreedasyam A."/>
            <person name="Weng X."/>
            <person name="Barry K."/>
            <person name="Bonette J."/>
            <person name="Campitelli B."/>
            <person name="Daum C."/>
            <person name="Gordon S."/>
            <person name="Gould B."/>
            <person name="Lipzen A."/>
            <person name="MacQueen A."/>
            <person name="Palacio-Mejia J."/>
            <person name="Plott C."/>
            <person name="Shakirov E."/>
            <person name="Shu S."/>
            <person name="Yoshinaga Y."/>
            <person name="Zane M."/>
            <person name="Rokhsar D."/>
            <person name="Grimwood J."/>
            <person name="Schmutz J."/>
            <person name="Juenger T."/>
        </authorList>
    </citation>
    <scope>NUCLEOTIDE SEQUENCE [LARGE SCALE GENOMIC DNA]</scope>
    <source>
        <strain evidence="6">cv. HAL2</strain>
    </source>
</reference>
<feature type="compositionally biased region" description="Polar residues" evidence="1">
    <location>
        <begin position="527"/>
        <end position="556"/>
    </location>
</feature>
<name>A0A2T7CX48_9POAL</name>
<proteinExistence type="predicted"/>
<dbReference type="InterPro" id="IPR022212">
    <property type="entry name" value="DUF3741"/>
</dbReference>
<dbReference type="InterPro" id="IPR032795">
    <property type="entry name" value="DUF3741-assoc"/>
</dbReference>
<dbReference type="EMBL" id="CM009755">
    <property type="protein sequence ID" value="PUZ47920.1"/>
    <property type="molecule type" value="Genomic_DNA"/>
</dbReference>
<evidence type="ECO:0000259" key="2">
    <source>
        <dbReference type="Pfam" id="PF12552"/>
    </source>
</evidence>
<sequence length="932" mass="103908">MINLFDLSAGISSSNMLTDRPRRDGSPSCRSRQDVKRTVDPAKVYAEDKLGASNWSSSSNRSNASPLNVVLAKEKSKELESKKKPPSVVARLMGLEDDLPGQEATLQSARRNLKKRHLNGNSAESKSIHQHQEQYNSIMTTRDIHIGDTETVQFKDVYEVSQEPLRTYHLQDQTFPSGTSSRSKRDIRMEIVRQKFMEAKCLATNEKLLHSKEFQDALEVLSSNRDLFLKFLEEPNSTFSEQLAGLHRSPSPPQTKRITVLKPKRSVENEGRREIRTQRLNEENEHVMSWTHRRSHSAEVMFSQPTRIVVLKPSPGKPSRTMAKLTPKAATAQLTEQIDFIGGLEDDNYLPDSLHRRDESLLSSVYSNGYGGDESSFSRSEVYYIDEEDGNLSDSEIVSPVSRHSWDHIKRYNSPYSGSSFSRTSRSPESSVIREAKKRLSERWASVAYNEINQEQMQLPRSSSTLGEMLSLRGAKKEVGRMGSVTGSRPCDAENELTLQASCKSIVTENEGDRQSSPKNLARSKSVPVSSSMFDNIAQNDPSSNSEGCKTPNVATRSDKGKPSFKGRVSSFFFPKSKRQSKEKKTLSASSDEKVEVTCLGSMKPEAAQNIGADENVSFHEDEDDSLTTQTICSSKDILSIETPISSVCPSGHLDGLRGGCLNGSRDEPSPTSVLDASFEDNNINESESSRSITCDNERIALRSDAIESVTRSLSWEDMNSPSSLLGMTKLTPPSSVGNDELECVAFVQRIVSSAGLGDLQLGMVFTGWYLPDCPLDPALCDKLLDRKEEAAKSRERRSNQKLLFDYANMTLVEIGQDTLLRAYPWSLVWSMARKETLSLGLVEVVPRHMRDWLNGSGKFAVNENEDAGTILDRIMEQEVEGRGWVKSMRSELDEITELIAGEALEELLEETVDDLAICSPQQEMSMTIPNL</sequence>
<dbReference type="Proteomes" id="UP000244336">
    <property type="component" value="Chromosome 7"/>
</dbReference>
<dbReference type="PANTHER" id="PTHR46634">
    <property type="entry name" value="M REDUCTASE II SUBUNIT GAMMA, PUTATIVE (DUF3741)-RELATED"/>
    <property type="match status" value="1"/>
</dbReference>
<accession>A0A2T7CX48</accession>
<feature type="domain" description="DUF3741" evidence="2">
    <location>
        <begin position="193"/>
        <end position="237"/>
    </location>
</feature>
<evidence type="ECO:0000259" key="4">
    <source>
        <dbReference type="Pfam" id="PF14383"/>
    </source>
</evidence>
<feature type="domain" description="DUF3741" evidence="4">
    <location>
        <begin position="81"/>
        <end position="96"/>
    </location>
</feature>
<feature type="compositionally biased region" description="Low complexity" evidence="1">
    <location>
        <begin position="53"/>
        <end position="65"/>
    </location>
</feature>
<feature type="region of interest" description="Disordered" evidence="1">
    <location>
        <begin position="508"/>
        <end position="569"/>
    </location>
</feature>
<keyword evidence="6" id="KW-1185">Reference proteome</keyword>
<dbReference type="AlphaFoldDB" id="A0A2T7CX48"/>
<evidence type="ECO:0000259" key="3">
    <source>
        <dbReference type="Pfam" id="PF14309"/>
    </source>
</evidence>
<protein>
    <recommendedName>
        <fullName evidence="7">DUF4378 domain-containing protein</fullName>
    </recommendedName>
</protein>
<feature type="compositionally biased region" description="Basic and acidic residues" evidence="1">
    <location>
        <begin position="19"/>
        <end position="50"/>
    </location>
</feature>
<dbReference type="Gramene" id="PUZ47920">
    <property type="protein sequence ID" value="PUZ47920"/>
    <property type="gene ID" value="GQ55_7G204700"/>
</dbReference>
<dbReference type="Pfam" id="PF14383">
    <property type="entry name" value="VARLMGL"/>
    <property type="match status" value="1"/>
</dbReference>
<evidence type="ECO:0008006" key="7">
    <source>
        <dbReference type="Google" id="ProtNLM"/>
    </source>
</evidence>
<evidence type="ECO:0000313" key="5">
    <source>
        <dbReference type="EMBL" id="PUZ47920.1"/>
    </source>
</evidence>
<evidence type="ECO:0000256" key="1">
    <source>
        <dbReference type="SAM" id="MobiDB-lite"/>
    </source>
</evidence>
<dbReference type="Pfam" id="PF14309">
    <property type="entry name" value="DUF4378"/>
    <property type="match status" value="1"/>
</dbReference>
<organism evidence="5 6">
    <name type="scientific">Panicum hallii var. hallii</name>
    <dbReference type="NCBI Taxonomy" id="1504633"/>
    <lineage>
        <taxon>Eukaryota</taxon>
        <taxon>Viridiplantae</taxon>
        <taxon>Streptophyta</taxon>
        <taxon>Embryophyta</taxon>
        <taxon>Tracheophyta</taxon>
        <taxon>Spermatophyta</taxon>
        <taxon>Magnoliopsida</taxon>
        <taxon>Liliopsida</taxon>
        <taxon>Poales</taxon>
        <taxon>Poaceae</taxon>
        <taxon>PACMAD clade</taxon>
        <taxon>Panicoideae</taxon>
        <taxon>Panicodae</taxon>
        <taxon>Paniceae</taxon>
        <taxon>Panicinae</taxon>
        <taxon>Panicum</taxon>
        <taxon>Panicum sect. Panicum</taxon>
    </lineage>
</organism>
<feature type="region of interest" description="Disordered" evidence="1">
    <location>
        <begin position="13"/>
        <end position="67"/>
    </location>
</feature>
<evidence type="ECO:0000313" key="6">
    <source>
        <dbReference type="Proteomes" id="UP000244336"/>
    </source>
</evidence>
<dbReference type="STRING" id="1504633.A0A2T7CX48"/>
<gene>
    <name evidence="5" type="ORF">GQ55_7G204700</name>
</gene>
<dbReference type="InterPro" id="IPR025486">
    <property type="entry name" value="DUF4378"/>
</dbReference>